<protein>
    <recommendedName>
        <fullName evidence="1">Macro domain-containing protein</fullName>
    </recommendedName>
</protein>
<proteinExistence type="predicted"/>
<dbReference type="PANTHER" id="PTHR11106:SF27">
    <property type="entry name" value="MACRO DOMAIN-CONTAINING PROTEIN"/>
    <property type="match status" value="1"/>
</dbReference>
<dbReference type="Pfam" id="PF01661">
    <property type="entry name" value="Macro"/>
    <property type="match status" value="1"/>
</dbReference>
<dbReference type="OrthoDB" id="6077599at2759"/>
<evidence type="ECO:0000313" key="2">
    <source>
        <dbReference type="EMBL" id="GAU97910.1"/>
    </source>
</evidence>
<evidence type="ECO:0000313" key="3">
    <source>
        <dbReference type="Proteomes" id="UP000186922"/>
    </source>
</evidence>
<feature type="domain" description="Macro" evidence="1">
    <location>
        <begin position="1"/>
        <end position="111"/>
    </location>
</feature>
<reference evidence="2 3" key="1">
    <citation type="journal article" date="2016" name="Nat. Commun.">
        <title>Extremotolerant tardigrade genome and improved radiotolerance of human cultured cells by tardigrade-unique protein.</title>
        <authorList>
            <person name="Hashimoto T."/>
            <person name="Horikawa D.D."/>
            <person name="Saito Y."/>
            <person name="Kuwahara H."/>
            <person name="Kozuka-Hata H."/>
            <person name="Shin-I T."/>
            <person name="Minakuchi Y."/>
            <person name="Ohishi K."/>
            <person name="Motoyama A."/>
            <person name="Aizu T."/>
            <person name="Enomoto A."/>
            <person name="Kondo K."/>
            <person name="Tanaka S."/>
            <person name="Hara Y."/>
            <person name="Koshikawa S."/>
            <person name="Sagara H."/>
            <person name="Miura T."/>
            <person name="Yokobori S."/>
            <person name="Miyagawa K."/>
            <person name="Suzuki Y."/>
            <person name="Kubo T."/>
            <person name="Oyama M."/>
            <person name="Kohara Y."/>
            <person name="Fujiyama A."/>
            <person name="Arakawa K."/>
            <person name="Katayama T."/>
            <person name="Toyoda A."/>
            <person name="Kunieda T."/>
        </authorList>
    </citation>
    <scope>NUCLEOTIDE SEQUENCE [LARGE SCALE GENOMIC DNA]</scope>
    <source>
        <strain evidence="2 3">YOKOZUNA-1</strain>
    </source>
</reference>
<dbReference type="PANTHER" id="PTHR11106">
    <property type="entry name" value="GANGLIOSIDE INDUCED DIFFERENTIATION ASSOCIATED PROTEIN 2-RELATED"/>
    <property type="match status" value="1"/>
</dbReference>
<organism evidence="2 3">
    <name type="scientific">Ramazzottius varieornatus</name>
    <name type="common">Water bear</name>
    <name type="synonym">Tardigrade</name>
    <dbReference type="NCBI Taxonomy" id="947166"/>
    <lineage>
        <taxon>Eukaryota</taxon>
        <taxon>Metazoa</taxon>
        <taxon>Ecdysozoa</taxon>
        <taxon>Tardigrada</taxon>
        <taxon>Eutardigrada</taxon>
        <taxon>Parachela</taxon>
        <taxon>Hypsibioidea</taxon>
        <taxon>Ramazzottiidae</taxon>
        <taxon>Ramazzottius</taxon>
    </lineage>
</organism>
<dbReference type="SUPFAM" id="SSF52949">
    <property type="entry name" value="Macro domain-like"/>
    <property type="match status" value="1"/>
</dbReference>
<comment type="caution">
    <text evidence="2">The sequence shown here is derived from an EMBL/GenBank/DDBJ whole genome shotgun (WGS) entry which is preliminary data.</text>
</comment>
<dbReference type="GO" id="GO:0006974">
    <property type="term" value="P:DNA damage response"/>
    <property type="evidence" value="ECO:0007669"/>
    <property type="project" value="TreeGrafter"/>
</dbReference>
<keyword evidence="3" id="KW-1185">Reference proteome</keyword>
<dbReference type="GO" id="GO:0140291">
    <property type="term" value="P:peptidyl-glutamate ADP-deribosylation"/>
    <property type="evidence" value="ECO:0007669"/>
    <property type="project" value="TreeGrafter"/>
</dbReference>
<sequence length="115" mass="13111">MGARREKPRSRKAIDVIHTVGPIGSKPEKLRSCYWNSLELLKKHSLRSCVFPCISTGVYGYPHEPAAEVAVETVRKWLDTNDNSTLVDRIVFCCFLDVDLDCYERHLPVHFPPAL</sequence>
<dbReference type="InterPro" id="IPR043472">
    <property type="entry name" value="Macro_dom-like"/>
</dbReference>
<dbReference type="AlphaFoldDB" id="A0A1D1VAJ2"/>
<dbReference type="GO" id="GO:0042278">
    <property type="term" value="P:purine nucleoside metabolic process"/>
    <property type="evidence" value="ECO:0007669"/>
    <property type="project" value="TreeGrafter"/>
</dbReference>
<dbReference type="Proteomes" id="UP000186922">
    <property type="component" value="Unassembled WGS sequence"/>
</dbReference>
<gene>
    <name evidence="2" type="primary">RvY_09132</name>
    <name evidence="2" type="synonym">RvY_09132.2</name>
    <name evidence="2" type="ORF">RvY_09132-2</name>
</gene>
<accession>A0A1D1VAJ2</accession>
<dbReference type="GO" id="GO:0140293">
    <property type="term" value="F:ADP-ribosylglutamate hydrolase activity"/>
    <property type="evidence" value="ECO:0007669"/>
    <property type="project" value="TreeGrafter"/>
</dbReference>
<name>A0A1D1VAJ2_RAMVA</name>
<dbReference type="Gene3D" id="3.40.220.10">
    <property type="entry name" value="Leucine Aminopeptidase, subunit E, domain 1"/>
    <property type="match status" value="1"/>
</dbReference>
<dbReference type="InterPro" id="IPR002589">
    <property type="entry name" value="Macro_dom"/>
</dbReference>
<dbReference type="STRING" id="947166.A0A1D1VAJ2"/>
<dbReference type="EMBL" id="BDGG01000004">
    <property type="protein sequence ID" value="GAU97910.1"/>
    <property type="molecule type" value="Genomic_DNA"/>
</dbReference>
<dbReference type="GO" id="GO:0005654">
    <property type="term" value="C:nucleoplasm"/>
    <property type="evidence" value="ECO:0007669"/>
    <property type="project" value="TreeGrafter"/>
</dbReference>
<evidence type="ECO:0000259" key="1">
    <source>
        <dbReference type="PROSITE" id="PS51154"/>
    </source>
</evidence>
<dbReference type="PROSITE" id="PS51154">
    <property type="entry name" value="MACRO"/>
    <property type="match status" value="1"/>
</dbReference>